<dbReference type="InterPro" id="IPR044161">
    <property type="entry name" value="SPS"/>
</dbReference>
<protein>
    <recommendedName>
        <fullName evidence="2">sucrose-phosphate synthase</fullName>
        <ecNumber evidence="2">2.4.1.14</ecNumber>
    </recommendedName>
</protein>
<evidence type="ECO:0000259" key="7">
    <source>
        <dbReference type="Pfam" id="PF13579"/>
    </source>
</evidence>
<keyword evidence="4 8" id="KW-0808">Transferase</keyword>
<evidence type="ECO:0000259" key="6">
    <source>
        <dbReference type="Pfam" id="PF00534"/>
    </source>
</evidence>
<dbReference type="PANTHER" id="PTHR46039:SF5">
    <property type="entry name" value="SUCROSE-PHOSPHATE SYNTHASE 3-RELATED"/>
    <property type="match status" value="1"/>
</dbReference>
<dbReference type="Pfam" id="PF13579">
    <property type="entry name" value="Glyco_trans_4_4"/>
    <property type="match status" value="1"/>
</dbReference>
<keyword evidence="3 8" id="KW-0328">Glycosyltransferase</keyword>
<dbReference type="RefSeq" id="WP_368005109.1">
    <property type="nucleotide sequence ID" value="NZ_JAMXFF010000003.1"/>
</dbReference>
<dbReference type="Proteomes" id="UP001525890">
    <property type="component" value="Unassembled WGS sequence"/>
</dbReference>
<dbReference type="EC" id="2.4.1.14" evidence="2"/>
<gene>
    <name evidence="8" type="ORF">NG799_03605</name>
</gene>
<comment type="catalytic activity">
    <reaction evidence="5">
        <text>beta-D-fructose 6-phosphate + UDP-alpha-D-glucose = sucrose 6(F)-phosphate + UDP + H(+)</text>
        <dbReference type="Rhea" id="RHEA:22172"/>
        <dbReference type="ChEBI" id="CHEBI:15378"/>
        <dbReference type="ChEBI" id="CHEBI:57634"/>
        <dbReference type="ChEBI" id="CHEBI:57723"/>
        <dbReference type="ChEBI" id="CHEBI:58223"/>
        <dbReference type="ChEBI" id="CHEBI:58885"/>
        <dbReference type="EC" id="2.4.1.14"/>
    </reaction>
</comment>
<evidence type="ECO:0000256" key="3">
    <source>
        <dbReference type="ARBA" id="ARBA00022676"/>
    </source>
</evidence>
<accession>A0ABT2MNE0</accession>
<proteinExistence type="inferred from homology"/>
<evidence type="ECO:0000256" key="1">
    <source>
        <dbReference type="ARBA" id="ARBA00006530"/>
    </source>
</evidence>
<evidence type="ECO:0000256" key="5">
    <source>
        <dbReference type="ARBA" id="ARBA00047471"/>
    </source>
</evidence>
<comment type="caution">
    <text evidence="8">The sequence shown here is derived from an EMBL/GenBank/DDBJ whole genome shotgun (WGS) entry which is preliminary data.</text>
</comment>
<dbReference type="SUPFAM" id="SSF53756">
    <property type="entry name" value="UDP-Glycosyltransferase/glycogen phosphorylase"/>
    <property type="match status" value="1"/>
</dbReference>
<evidence type="ECO:0000256" key="2">
    <source>
        <dbReference type="ARBA" id="ARBA00012536"/>
    </source>
</evidence>
<feature type="domain" description="Glycosyltransferase subfamily 4-like N-terminal" evidence="7">
    <location>
        <begin position="26"/>
        <end position="198"/>
    </location>
</feature>
<dbReference type="GO" id="GO:0016757">
    <property type="term" value="F:glycosyltransferase activity"/>
    <property type="evidence" value="ECO:0007669"/>
    <property type="project" value="UniProtKB-KW"/>
</dbReference>
<name>A0ABT2MNE0_9CYAN</name>
<feature type="domain" description="Glycosyl transferase family 1" evidence="6">
    <location>
        <begin position="257"/>
        <end position="436"/>
    </location>
</feature>
<evidence type="ECO:0000256" key="4">
    <source>
        <dbReference type="ARBA" id="ARBA00022679"/>
    </source>
</evidence>
<sequence length="511" mass="57558">MRIAFLNPQGNFDPKDSHLTEHPDFGGQLVYVKQVAIAIANQGHKVDIITRQIIDSDWPEFAEPFDAYPGVENVRIIRFRAGPKGFIRKELLWPHLVKEWVPNILQFYRQEGAFPDVFTAHYGDGGLAGVLIEAATGIPFTFTGHSLGAQKIDKLEMTPQNMESMDRHFHFTRRLVAERLSMNRSAVNITSTQTERFEQYAHRVYQDAVDVNDDTRFVVIAPGVDASMFSPNVSCENEKEIQDLIDERLARDIDEDRLGYPIILASSRLAPKKNLYGLVEAFAQSETLQNTANLVMITGGLDNPLQEECGDDETERVLAPIRKVVKKSKLWGKISAFSLPDQPALAACYRFLAKRGSVFTLTSLFEPFGLAPLEAAAAGLPLVVTENSGLSEVLKQAPEECAVLVDPCDAADIARGLERLLGDQELWEQMRSRSQKLVLEDYTWESTAKEYLKVIKQIVAAPNDRRPEKVLLIHPYFRNPKPAFDLNLDDLQALYFQTEEVTEEKPEENNP</sequence>
<organism evidence="8 9">
    <name type="scientific">Laspinema palackyanum D2a</name>
    <dbReference type="NCBI Taxonomy" id="2953684"/>
    <lineage>
        <taxon>Bacteria</taxon>
        <taxon>Bacillati</taxon>
        <taxon>Cyanobacteriota</taxon>
        <taxon>Cyanophyceae</taxon>
        <taxon>Oscillatoriophycideae</taxon>
        <taxon>Oscillatoriales</taxon>
        <taxon>Laspinemataceae</taxon>
        <taxon>Laspinema</taxon>
        <taxon>Laspinema palackyanum</taxon>
    </lineage>
</organism>
<dbReference type="Gene3D" id="3.40.50.2000">
    <property type="entry name" value="Glycogen Phosphorylase B"/>
    <property type="match status" value="2"/>
</dbReference>
<evidence type="ECO:0000313" key="8">
    <source>
        <dbReference type="EMBL" id="MCT7965416.1"/>
    </source>
</evidence>
<evidence type="ECO:0000313" key="9">
    <source>
        <dbReference type="Proteomes" id="UP001525890"/>
    </source>
</evidence>
<dbReference type="Pfam" id="PF00534">
    <property type="entry name" value="Glycos_transf_1"/>
    <property type="match status" value="1"/>
</dbReference>
<dbReference type="EMBL" id="JAMXFF010000003">
    <property type="protein sequence ID" value="MCT7965416.1"/>
    <property type="molecule type" value="Genomic_DNA"/>
</dbReference>
<keyword evidence="9" id="KW-1185">Reference proteome</keyword>
<dbReference type="PANTHER" id="PTHR46039">
    <property type="entry name" value="SUCROSE-PHOSPHATE SYNTHASE 3-RELATED"/>
    <property type="match status" value="1"/>
</dbReference>
<comment type="similarity">
    <text evidence="1">Belongs to the glycosyltransferase 1 family.</text>
</comment>
<dbReference type="InterPro" id="IPR028098">
    <property type="entry name" value="Glyco_trans_4-like_N"/>
</dbReference>
<dbReference type="InterPro" id="IPR001296">
    <property type="entry name" value="Glyco_trans_1"/>
</dbReference>
<reference evidence="8 9" key="1">
    <citation type="journal article" date="2022" name="Front. Microbiol.">
        <title>High genomic differentiation and limited gene flow indicate recent cryptic speciation within the genus Laspinema (cyanobacteria).</title>
        <authorList>
            <person name="Stanojkovic A."/>
            <person name="Skoupy S."/>
            <person name="Skaloud P."/>
            <person name="Dvorak P."/>
        </authorList>
    </citation>
    <scope>NUCLEOTIDE SEQUENCE [LARGE SCALE GENOMIC DNA]</scope>
    <source>
        <strain evidence="8 9">D2a</strain>
    </source>
</reference>